<feature type="region of interest" description="Disordered" evidence="14">
    <location>
        <begin position="78"/>
        <end position="108"/>
    </location>
</feature>
<organism evidence="17 18">
    <name type="scientific">Pleurostoma richardsiae</name>
    <dbReference type="NCBI Taxonomy" id="41990"/>
    <lineage>
        <taxon>Eukaryota</taxon>
        <taxon>Fungi</taxon>
        <taxon>Dikarya</taxon>
        <taxon>Ascomycota</taxon>
        <taxon>Pezizomycotina</taxon>
        <taxon>Sordariomycetes</taxon>
        <taxon>Sordariomycetidae</taxon>
        <taxon>Calosphaeriales</taxon>
        <taxon>Pleurostomataceae</taxon>
        <taxon>Pleurostoma</taxon>
    </lineage>
</organism>
<evidence type="ECO:0000256" key="9">
    <source>
        <dbReference type="ARBA" id="ARBA00023180"/>
    </source>
</evidence>
<dbReference type="EC" id="3.2.1.21" evidence="13"/>
<evidence type="ECO:0000256" key="12">
    <source>
        <dbReference type="ARBA" id="ARBA00023326"/>
    </source>
</evidence>
<dbReference type="SMART" id="SM01217">
    <property type="entry name" value="Fn3_like"/>
    <property type="match status" value="1"/>
</dbReference>
<dbReference type="Pfam" id="PF00933">
    <property type="entry name" value="Glyco_hydro_3"/>
    <property type="match status" value="1"/>
</dbReference>
<feature type="compositionally biased region" description="Low complexity" evidence="14">
    <location>
        <begin position="80"/>
        <end position="94"/>
    </location>
</feature>
<dbReference type="Pfam" id="PF01915">
    <property type="entry name" value="Glyco_hydro_3_C"/>
    <property type="match status" value="1"/>
</dbReference>
<feature type="compositionally biased region" description="Polar residues" evidence="14">
    <location>
        <begin position="1"/>
        <end position="14"/>
    </location>
</feature>
<evidence type="ECO:0000256" key="1">
    <source>
        <dbReference type="ARBA" id="ARBA00000448"/>
    </source>
</evidence>
<comment type="caution">
    <text evidence="17">The sequence shown here is derived from an EMBL/GenBank/DDBJ whole genome shotgun (WGS) entry which is preliminary data.</text>
</comment>
<dbReference type="InterPro" id="IPR017853">
    <property type="entry name" value="GH"/>
</dbReference>
<keyword evidence="6" id="KW-0732">Signal</keyword>
<evidence type="ECO:0000313" key="18">
    <source>
        <dbReference type="Proteomes" id="UP001174694"/>
    </source>
</evidence>
<feature type="transmembrane region" description="Helical" evidence="15">
    <location>
        <begin position="49"/>
        <end position="70"/>
    </location>
</feature>
<dbReference type="Gene3D" id="2.60.40.10">
    <property type="entry name" value="Immunoglobulins"/>
    <property type="match status" value="1"/>
</dbReference>
<dbReference type="InterPro" id="IPR013783">
    <property type="entry name" value="Ig-like_fold"/>
</dbReference>
<dbReference type="GO" id="GO:0005576">
    <property type="term" value="C:extracellular region"/>
    <property type="evidence" value="ECO:0007669"/>
    <property type="project" value="UniProtKB-SubCell"/>
</dbReference>
<keyword evidence="15" id="KW-1133">Transmembrane helix</keyword>
<keyword evidence="7 13" id="KW-0378">Hydrolase</keyword>
<evidence type="ECO:0000256" key="7">
    <source>
        <dbReference type="ARBA" id="ARBA00022801"/>
    </source>
</evidence>
<keyword evidence="15" id="KW-0812">Transmembrane</keyword>
<dbReference type="Gene3D" id="3.40.50.1700">
    <property type="entry name" value="Glycoside hydrolase family 3 C-terminal domain"/>
    <property type="match status" value="1"/>
</dbReference>
<protein>
    <recommendedName>
        <fullName evidence="13">beta-glucosidase</fullName>
        <ecNumber evidence="13">3.2.1.21</ecNumber>
    </recommendedName>
</protein>
<dbReference type="Pfam" id="PF14310">
    <property type="entry name" value="Fn3-like"/>
    <property type="match status" value="1"/>
</dbReference>
<keyword evidence="11 13" id="KW-0326">Glycosidase</keyword>
<keyword evidence="5" id="KW-0964">Secreted</keyword>
<dbReference type="GO" id="GO:0030245">
    <property type="term" value="P:cellulose catabolic process"/>
    <property type="evidence" value="ECO:0007669"/>
    <property type="project" value="UniProtKB-KW"/>
</dbReference>
<evidence type="ECO:0000256" key="11">
    <source>
        <dbReference type="ARBA" id="ARBA00023295"/>
    </source>
</evidence>
<feature type="domain" description="Fibronectin type III-like" evidence="16">
    <location>
        <begin position="782"/>
        <end position="848"/>
    </location>
</feature>
<dbReference type="InterPro" id="IPR036881">
    <property type="entry name" value="Glyco_hydro_3_C_sf"/>
</dbReference>
<keyword evidence="8" id="KW-0136">Cellulose degradation</keyword>
<keyword evidence="9" id="KW-0325">Glycoprotein</keyword>
<feature type="region of interest" description="Disordered" evidence="14">
    <location>
        <begin position="1"/>
        <end position="37"/>
    </location>
</feature>
<gene>
    <name evidence="17" type="ORF">NKR23_g1512</name>
</gene>
<comment type="pathway">
    <text evidence="3 13">Glycan metabolism; cellulose degradation.</text>
</comment>
<dbReference type="Gene3D" id="3.20.20.300">
    <property type="entry name" value="Glycoside hydrolase, family 3, N-terminal domain"/>
    <property type="match status" value="1"/>
</dbReference>
<dbReference type="PROSITE" id="PS00775">
    <property type="entry name" value="GLYCOSYL_HYDROL_F3"/>
    <property type="match status" value="1"/>
</dbReference>
<dbReference type="PANTHER" id="PTHR42715:SF5">
    <property type="entry name" value="BETA-GLUCOSIDASE M-RELATED"/>
    <property type="match status" value="1"/>
</dbReference>
<evidence type="ECO:0000256" key="6">
    <source>
        <dbReference type="ARBA" id="ARBA00022729"/>
    </source>
</evidence>
<dbReference type="InterPro" id="IPR026891">
    <property type="entry name" value="Fn3-like"/>
</dbReference>
<evidence type="ECO:0000256" key="15">
    <source>
        <dbReference type="SAM" id="Phobius"/>
    </source>
</evidence>
<reference evidence="17" key="1">
    <citation type="submission" date="2022-07" db="EMBL/GenBank/DDBJ databases">
        <title>Fungi with potential for degradation of polypropylene.</title>
        <authorList>
            <person name="Gostincar C."/>
        </authorList>
    </citation>
    <scope>NUCLEOTIDE SEQUENCE</scope>
    <source>
        <strain evidence="17">EXF-13308</strain>
    </source>
</reference>
<dbReference type="PRINTS" id="PR00133">
    <property type="entry name" value="GLHYDRLASE3"/>
</dbReference>
<dbReference type="InterPro" id="IPR001764">
    <property type="entry name" value="Glyco_hydro_3_N"/>
</dbReference>
<dbReference type="EMBL" id="JANBVO010000002">
    <property type="protein sequence ID" value="KAJ9156061.1"/>
    <property type="molecule type" value="Genomic_DNA"/>
</dbReference>
<sequence length="859" mass="91845">MENFKTASRPQSEGTEGPSDPLKGPDPGPMTFKQRLGRRFPWQKNKKRFAIWLAVLLLIIGGGLSGLAALRHHSEAKGASSQSSSGDGDPSGDSITNDSHFYGQSPPAYPSPNMTGVGAWALSFNKASYMVINMTLEEKISLTAGVSSSTSCSGMIPAIPRLGFPGLCLSDAGNGLRMTDFVSSWPSGIHVGASWNRDLSRQRALGMGGEFRTKGVNVLLGPVVGPAGRTVLDGRIWEGISIDPYLSGSLVYETVAGIQQTGVITSTKHFIGNEQETYRMPSGKREAVSSNIDDRTMHELYLWPFQDAVHAGSGNIMCSYNRINNSYGCANSYTLNNLLKAELGFQGFVVSDWSAQHAGVATALAGLDMTMPDDGGYWGSKLLDAVQNETIPESRIDDMAMRILATWYQMGQDGGFPTPGIGMASDLTAFHPVVDARNSSFNSVLLDGAVEGHVLVKNTNNALPLQSPRMLSIFGYSAKSPDSNDVGGGGSPWAHGAESGTINDVNAGFVSGMTGQDHTYSPIAPNGTIFSGGGSGATSQSLVSSPFDAITQQAYDDGTALFWDFEAGAPAVNPASDACLVFGNAYASEGYDRPAVRDDYTDGLIKNVANVCNNTIVVLHNAGIRLVDQFIDHPNVTALIFAHLPGQDSGRALVSLLYGKSNPSGKLPYTVAHNESDYGAVLRPDLAQGMFQNFPQANFTEGVYVDYRHFDARNITPRYEFGYGLSYTSFNYSDLVITNEAGANTDRYPTGAIQEGGQVDLWDVLATVTATVRNVGPVDGAEVAQMYVGIPGAPTRQLRGFDKPFIGVAVAVTVRFDLTRRDLSVWDTTAQKWLLQSGNYTLYVGSSSRDLPLVGTLEI</sequence>
<keyword evidence="12 13" id="KW-0624">Polysaccharide degradation</keyword>
<dbReference type="SUPFAM" id="SSF52279">
    <property type="entry name" value="Beta-D-glucan exohydrolase, C-terminal domain"/>
    <property type="match status" value="1"/>
</dbReference>
<proteinExistence type="inferred from homology"/>
<evidence type="ECO:0000256" key="10">
    <source>
        <dbReference type="ARBA" id="ARBA00023277"/>
    </source>
</evidence>
<comment type="similarity">
    <text evidence="4 13">Belongs to the glycosyl hydrolase 3 family.</text>
</comment>
<evidence type="ECO:0000256" key="4">
    <source>
        <dbReference type="ARBA" id="ARBA00005336"/>
    </source>
</evidence>
<dbReference type="Proteomes" id="UP001174694">
    <property type="component" value="Unassembled WGS sequence"/>
</dbReference>
<keyword evidence="10 13" id="KW-0119">Carbohydrate metabolism</keyword>
<dbReference type="InterPro" id="IPR050288">
    <property type="entry name" value="Cellulose_deg_GH3"/>
</dbReference>
<dbReference type="InterPro" id="IPR036962">
    <property type="entry name" value="Glyco_hydro_3_N_sf"/>
</dbReference>
<evidence type="ECO:0000256" key="8">
    <source>
        <dbReference type="ARBA" id="ARBA00023001"/>
    </source>
</evidence>
<evidence type="ECO:0000256" key="2">
    <source>
        <dbReference type="ARBA" id="ARBA00004613"/>
    </source>
</evidence>
<keyword evidence="18" id="KW-1185">Reference proteome</keyword>
<comment type="subcellular location">
    <subcellularLocation>
        <location evidence="2">Secreted</location>
    </subcellularLocation>
</comment>
<evidence type="ECO:0000256" key="13">
    <source>
        <dbReference type="RuleBase" id="RU361161"/>
    </source>
</evidence>
<evidence type="ECO:0000313" key="17">
    <source>
        <dbReference type="EMBL" id="KAJ9156061.1"/>
    </source>
</evidence>
<evidence type="ECO:0000256" key="3">
    <source>
        <dbReference type="ARBA" id="ARBA00004987"/>
    </source>
</evidence>
<dbReference type="SUPFAM" id="SSF51445">
    <property type="entry name" value="(Trans)glycosidases"/>
    <property type="match status" value="1"/>
</dbReference>
<evidence type="ECO:0000256" key="14">
    <source>
        <dbReference type="SAM" id="MobiDB-lite"/>
    </source>
</evidence>
<accession>A0AA38SAI7</accession>
<dbReference type="InterPro" id="IPR002772">
    <property type="entry name" value="Glyco_hydro_3_C"/>
</dbReference>
<dbReference type="PANTHER" id="PTHR42715">
    <property type="entry name" value="BETA-GLUCOSIDASE"/>
    <property type="match status" value="1"/>
</dbReference>
<name>A0AA38SAI7_9PEZI</name>
<dbReference type="GO" id="GO:0008422">
    <property type="term" value="F:beta-glucosidase activity"/>
    <property type="evidence" value="ECO:0007669"/>
    <property type="project" value="UniProtKB-EC"/>
</dbReference>
<keyword evidence="15" id="KW-0472">Membrane</keyword>
<evidence type="ECO:0000256" key="5">
    <source>
        <dbReference type="ARBA" id="ARBA00022525"/>
    </source>
</evidence>
<dbReference type="FunFam" id="3.20.20.300:FF:000002">
    <property type="entry name" value="Probable beta-glucosidase"/>
    <property type="match status" value="1"/>
</dbReference>
<evidence type="ECO:0000259" key="16">
    <source>
        <dbReference type="SMART" id="SM01217"/>
    </source>
</evidence>
<comment type="catalytic activity">
    <reaction evidence="1 13">
        <text>Hydrolysis of terminal, non-reducing beta-D-glucosyl residues with release of beta-D-glucose.</text>
        <dbReference type="EC" id="3.2.1.21"/>
    </reaction>
</comment>
<dbReference type="AlphaFoldDB" id="A0AA38SAI7"/>
<dbReference type="InterPro" id="IPR019800">
    <property type="entry name" value="Glyco_hydro_3_AS"/>
</dbReference>